<dbReference type="AlphaFoldDB" id="A0AAV5T679"/>
<accession>A0AAV5T679</accession>
<feature type="non-terminal residue" evidence="3">
    <location>
        <position position="1"/>
    </location>
</feature>
<feature type="non-terminal residue" evidence="3">
    <location>
        <position position="64"/>
    </location>
</feature>
<keyword evidence="2" id="KW-0732">Signal</keyword>
<evidence type="ECO:0008006" key="5">
    <source>
        <dbReference type="Google" id="ProtNLM"/>
    </source>
</evidence>
<gene>
    <name evidence="3" type="ORF">PENTCL1PPCAC_12989</name>
</gene>
<dbReference type="GO" id="GO:0007165">
    <property type="term" value="P:signal transduction"/>
    <property type="evidence" value="ECO:0007669"/>
    <property type="project" value="TreeGrafter"/>
</dbReference>
<dbReference type="GO" id="GO:0003796">
    <property type="term" value="F:lysozyme activity"/>
    <property type="evidence" value="ECO:0007669"/>
    <property type="project" value="InterPro"/>
</dbReference>
<evidence type="ECO:0000256" key="1">
    <source>
        <dbReference type="ARBA" id="ARBA00010646"/>
    </source>
</evidence>
<dbReference type="InterPro" id="IPR002053">
    <property type="entry name" value="Glyco_hydro_25"/>
</dbReference>
<dbReference type="GO" id="GO:0009253">
    <property type="term" value="P:peptidoglycan catabolic process"/>
    <property type="evidence" value="ECO:0007669"/>
    <property type="project" value="InterPro"/>
</dbReference>
<proteinExistence type="inferred from homology"/>
<evidence type="ECO:0000313" key="3">
    <source>
        <dbReference type="EMBL" id="GMS90814.1"/>
    </source>
</evidence>
<keyword evidence="4" id="KW-1185">Reference proteome</keyword>
<protein>
    <recommendedName>
        <fullName evidence="5">Lysozyme</fullName>
    </recommendedName>
</protein>
<dbReference type="InterPro" id="IPR051595">
    <property type="entry name" value="GH25_Enzymes"/>
</dbReference>
<sequence>VDVKIYNWPTDLSANRQFILDMVEQCKDMGVSVGIYTTKWDWDNIVGSWNGVASLPLWWANYNG</sequence>
<comment type="caution">
    <text evidence="3">The sequence shown here is derived from an EMBL/GenBank/DDBJ whole genome shotgun (WGS) entry which is preliminary data.</text>
</comment>
<dbReference type="GO" id="GO:0016998">
    <property type="term" value="P:cell wall macromolecule catabolic process"/>
    <property type="evidence" value="ECO:0007669"/>
    <property type="project" value="InterPro"/>
</dbReference>
<evidence type="ECO:0000256" key="2">
    <source>
        <dbReference type="ARBA" id="ARBA00022729"/>
    </source>
</evidence>
<dbReference type="PANTHER" id="PTHR23208">
    <property type="entry name" value="LYSOZYME PROTEIN"/>
    <property type="match status" value="1"/>
</dbReference>
<dbReference type="PANTHER" id="PTHR23208:SF36">
    <property type="entry name" value="LYSOZYME-RELATED"/>
    <property type="match status" value="1"/>
</dbReference>
<evidence type="ECO:0000313" key="4">
    <source>
        <dbReference type="Proteomes" id="UP001432027"/>
    </source>
</evidence>
<name>A0AAV5T679_9BILA</name>
<dbReference type="InterPro" id="IPR017853">
    <property type="entry name" value="GH"/>
</dbReference>
<dbReference type="Proteomes" id="UP001432027">
    <property type="component" value="Unassembled WGS sequence"/>
</dbReference>
<dbReference type="SUPFAM" id="SSF51445">
    <property type="entry name" value="(Trans)glycosidases"/>
    <property type="match status" value="1"/>
</dbReference>
<dbReference type="GO" id="GO:0045087">
    <property type="term" value="P:innate immune response"/>
    <property type="evidence" value="ECO:0007669"/>
    <property type="project" value="TreeGrafter"/>
</dbReference>
<dbReference type="EMBL" id="BTSX01000003">
    <property type="protein sequence ID" value="GMS90814.1"/>
    <property type="molecule type" value="Genomic_DNA"/>
</dbReference>
<organism evidence="3 4">
    <name type="scientific">Pristionchus entomophagus</name>
    <dbReference type="NCBI Taxonomy" id="358040"/>
    <lineage>
        <taxon>Eukaryota</taxon>
        <taxon>Metazoa</taxon>
        <taxon>Ecdysozoa</taxon>
        <taxon>Nematoda</taxon>
        <taxon>Chromadorea</taxon>
        <taxon>Rhabditida</taxon>
        <taxon>Rhabditina</taxon>
        <taxon>Diplogasteromorpha</taxon>
        <taxon>Diplogasteroidea</taxon>
        <taxon>Neodiplogasteridae</taxon>
        <taxon>Pristionchus</taxon>
    </lineage>
</organism>
<reference evidence="3" key="1">
    <citation type="submission" date="2023-10" db="EMBL/GenBank/DDBJ databases">
        <title>Genome assembly of Pristionchus species.</title>
        <authorList>
            <person name="Yoshida K."/>
            <person name="Sommer R.J."/>
        </authorList>
    </citation>
    <scope>NUCLEOTIDE SEQUENCE</scope>
    <source>
        <strain evidence="3">RS0144</strain>
    </source>
</reference>
<dbReference type="PROSITE" id="PS51904">
    <property type="entry name" value="GLYCOSYL_HYDROL_F25_2"/>
    <property type="match status" value="1"/>
</dbReference>
<dbReference type="Gene3D" id="3.20.20.80">
    <property type="entry name" value="Glycosidases"/>
    <property type="match status" value="1"/>
</dbReference>
<comment type="similarity">
    <text evidence="1">Belongs to the glycosyl hydrolase 25 family.</text>
</comment>